<dbReference type="AlphaFoldDB" id="A0A2J7YYQ8"/>
<keyword evidence="3" id="KW-1185">Reference proteome</keyword>
<proteinExistence type="predicted"/>
<evidence type="ECO:0000313" key="3">
    <source>
        <dbReference type="Proteomes" id="UP000236520"/>
    </source>
</evidence>
<feature type="region of interest" description="Disordered" evidence="1">
    <location>
        <begin position="68"/>
        <end position="93"/>
    </location>
</feature>
<reference evidence="2 3" key="1">
    <citation type="submission" date="2015-09" db="EMBL/GenBank/DDBJ databases">
        <title>Genome sequence, genome mining and natural product profiling of a biocontrol bacterium Streptomyces malaysiensis F913.</title>
        <authorList>
            <person name="Xu Y."/>
            <person name="Wei J."/>
            <person name="Xie J."/>
            <person name="Li T."/>
            <person name="Zhou Z."/>
        </authorList>
    </citation>
    <scope>NUCLEOTIDE SEQUENCE [LARGE SCALE GENOMIC DNA]</scope>
    <source>
        <strain evidence="2 3">F913</strain>
    </source>
</reference>
<evidence type="ECO:0000256" key="1">
    <source>
        <dbReference type="SAM" id="MobiDB-lite"/>
    </source>
</evidence>
<organism evidence="2 3">
    <name type="scientific">Streptomyces malaysiensis</name>
    <dbReference type="NCBI Taxonomy" id="92644"/>
    <lineage>
        <taxon>Bacteria</taxon>
        <taxon>Bacillati</taxon>
        <taxon>Actinomycetota</taxon>
        <taxon>Actinomycetes</taxon>
        <taxon>Kitasatosporales</taxon>
        <taxon>Streptomycetaceae</taxon>
        <taxon>Streptomyces</taxon>
        <taxon>Streptomyces violaceusniger group</taxon>
    </lineage>
</organism>
<sequence length="138" mass="14272">MTTPEQATVPALADPDTLTYAQTGGWDCVLCGVRLIDAPSRPLGTVTVKRGSARVVCEVWACAPTCGTAPAPQDTSEPGHAGAATSTDPATETEWRAAIEHAAGCPACRIPGAGCETGEQLLHAYEKAIRKARAEEIA</sequence>
<gene>
    <name evidence="2" type="ORF">SMF913_28628</name>
</gene>
<dbReference type="Proteomes" id="UP000236520">
    <property type="component" value="Unassembled WGS sequence"/>
</dbReference>
<accession>A0A2J7YYQ8</accession>
<evidence type="ECO:0000313" key="2">
    <source>
        <dbReference type="EMBL" id="PNG93163.1"/>
    </source>
</evidence>
<comment type="caution">
    <text evidence="2">The sequence shown here is derived from an EMBL/GenBank/DDBJ whole genome shotgun (WGS) entry which is preliminary data.</text>
</comment>
<name>A0A2J7YYQ8_STRMQ</name>
<dbReference type="RefSeq" id="WP_102937388.1">
    <property type="nucleotide sequence ID" value="NZ_LJIW01000002.1"/>
</dbReference>
<dbReference type="EMBL" id="LJIW01000002">
    <property type="protein sequence ID" value="PNG93163.1"/>
    <property type="molecule type" value="Genomic_DNA"/>
</dbReference>
<protein>
    <submittedName>
        <fullName evidence="2">Uncharacterized protein</fullName>
    </submittedName>
</protein>